<evidence type="ECO:0000256" key="1">
    <source>
        <dbReference type="SAM" id="MobiDB-lite"/>
    </source>
</evidence>
<dbReference type="Proteomes" id="UP001281410">
    <property type="component" value="Unassembled WGS sequence"/>
</dbReference>
<evidence type="ECO:0000313" key="3">
    <source>
        <dbReference type="Proteomes" id="UP001281410"/>
    </source>
</evidence>
<dbReference type="AlphaFoldDB" id="A0AAE0E6J9"/>
<sequence>MNLEPFPLDEVISAVNYEIEPYLCSTNLPIKIRVDDSPTTTSPDHSLWLSRIKNIDRVPIIGLSSPSKSSSNKKKKKKKRTAKKGKGNSSQAKELDDLRFSGFPHTWYNKRSNGCISKKLDRVLVNNERLVKFEHSEASFLPPSILDHCPFMVKLGLPAEEDLFRQKSRIQWLKAGDHNSSYIFKAINGRSNRSKIQAITSDDGSLIEGDIPVKNEAIHLF</sequence>
<dbReference type="EMBL" id="JANJYJ010000005">
    <property type="protein sequence ID" value="KAK3212587.1"/>
    <property type="molecule type" value="Genomic_DNA"/>
</dbReference>
<organism evidence="2 3">
    <name type="scientific">Dipteronia sinensis</name>
    <dbReference type="NCBI Taxonomy" id="43782"/>
    <lineage>
        <taxon>Eukaryota</taxon>
        <taxon>Viridiplantae</taxon>
        <taxon>Streptophyta</taxon>
        <taxon>Embryophyta</taxon>
        <taxon>Tracheophyta</taxon>
        <taxon>Spermatophyta</taxon>
        <taxon>Magnoliopsida</taxon>
        <taxon>eudicotyledons</taxon>
        <taxon>Gunneridae</taxon>
        <taxon>Pentapetalae</taxon>
        <taxon>rosids</taxon>
        <taxon>malvids</taxon>
        <taxon>Sapindales</taxon>
        <taxon>Sapindaceae</taxon>
        <taxon>Hippocastanoideae</taxon>
        <taxon>Acereae</taxon>
        <taxon>Dipteronia</taxon>
    </lineage>
</organism>
<gene>
    <name evidence="2" type="ORF">Dsin_017293</name>
</gene>
<dbReference type="PANTHER" id="PTHR33710">
    <property type="entry name" value="BNAC02G09200D PROTEIN"/>
    <property type="match status" value="1"/>
</dbReference>
<accession>A0AAE0E6J9</accession>
<proteinExistence type="predicted"/>
<name>A0AAE0E6J9_9ROSI</name>
<protein>
    <submittedName>
        <fullName evidence="2">Uncharacterized protein</fullName>
    </submittedName>
</protein>
<feature type="region of interest" description="Disordered" evidence="1">
    <location>
        <begin position="61"/>
        <end position="93"/>
    </location>
</feature>
<comment type="caution">
    <text evidence="2">The sequence shown here is derived from an EMBL/GenBank/DDBJ whole genome shotgun (WGS) entry which is preliminary data.</text>
</comment>
<keyword evidence="3" id="KW-1185">Reference proteome</keyword>
<evidence type="ECO:0000313" key="2">
    <source>
        <dbReference type="EMBL" id="KAK3212587.1"/>
    </source>
</evidence>
<reference evidence="2" key="1">
    <citation type="journal article" date="2023" name="Plant J.">
        <title>Genome sequences and population genomics provide insights into the demographic history, inbreeding, and mutation load of two 'living fossil' tree species of Dipteronia.</title>
        <authorList>
            <person name="Feng Y."/>
            <person name="Comes H.P."/>
            <person name="Chen J."/>
            <person name="Zhu S."/>
            <person name="Lu R."/>
            <person name="Zhang X."/>
            <person name="Li P."/>
            <person name="Qiu J."/>
            <person name="Olsen K.M."/>
            <person name="Qiu Y."/>
        </authorList>
    </citation>
    <scope>NUCLEOTIDE SEQUENCE</scope>
    <source>
        <strain evidence="2">NBL</strain>
    </source>
</reference>
<feature type="compositionally biased region" description="Basic residues" evidence="1">
    <location>
        <begin position="71"/>
        <end position="86"/>
    </location>
</feature>
<dbReference type="PANTHER" id="PTHR33710:SF71">
    <property type="entry name" value="ENDONUCLEASE_EXONUCLEASE_PHOSPHATASE DOMAIN-CONTAINING PROTEIN"/>
    <property type="match status" value="1"/>
</dbReference>